<organism evidence="5 6">
    <name type="scientific">Podospora didyma</name>
    <dbReference type="NCBI Taxonomy" id="330526"/>
    <lineage>
        <taxon>Eukaryota</taxon>
        <taxon>Fungi</taxon>
        <taxon>Dikarya</taxon>
        <taxon>Ascomycota</taxon>
        <taxon>Pezizomycotina</taxon>
        <taxon>Sordariomycetes</taxon>
        <taxon>Sordariomycetidae</taxon>
        <taxon>Sordariales</taxon>
        <taxon>Podosporaceae</taxon>
        <taxon>Podospora</taxon>
    </lineage>
</organism>
<dbReference type="PANTHER" id="PTHR35391:SF7">
    <property type="entry name" value="C2H2-TYPE DOMAIN-CONTAINING PROTEIN"/>
    <property type="match status" value="1"/>
</dbReference>
<dbReference type="Proteomes" id="UP001285441">
    <property type="component" value="Unassembled WGS sequence"/>
</dbReference>
<evidence type="ECO:0000259" key="4">
    <source>
        <dbReference type="Pfam" id="PF26118"/>
    </source>
</evidence>
<dbReference type="InterPro" id="IPR058925">
    <property type="entry name" value="zf-C2H2_AcuF"/>
</dbReference>
<reference evidence="5" key="2">
    <citation type="submission" date="2023-06" db="EMBL/GenBank/DDBJ databases">
        <authorList>
            <consortium name="Lawrence Berkeley National Laboratory"/>
            <person name="Haridas S."/>
            <person name="Hensen N."/>
            <person name="Bonometti L."/>
            <person name="Westerberg I."/>
            <person name="Brannstrom I.O."/>
            <person name="Guillou S."/>
            <person name="Cros-Aarteil S."/>
            <person name="Calhoun S."/>
            <person name="Kuo A."/>
            <person name="Mondo S."/>
            <person name="Pangilinan J."/>
            <person name="Riley R."/>
            <person name="LaButti K."/>
            <person name="Andreopoulos B."/>
            <person name="Lipzen A."/>
            <person name="Chen C."/>
            <person name="Yanf M."/>
            <person name="Daum C."/>
            <person name="Ng V."/>
            <person name="Clum A."/>
            <person name="Steindorff A."/>
            <person name="Ohm R."/>
            <person name="Martin F."/>
            <person name="Silar P."/>
            <person name="Natvig D."/>
            <person name="Lalanne C."/>
            <person name="Gautier V."/>
            <person name="Ament-velasquez S.L."/>
            <person name="Kruys A."/>
            <person name="Hutchinson M.I."/>
            <person name="Powell A.J."/>
            <person name="Barry K."/>
            <person name="Miller A.N."/>
            <person name="Grigoriev I.V."/>
            <person name="Debuchy R."/>
            <person name="Gladieux P."/>
            <person name="Thoren M.H."/>
            <person name="Johannesson H."/>
        </authorList>
    </citation>
    <scope>NUCLEOTIDE SEQUENCE</scope>
    <source>
        <strain evidence="5">CBS 232.78</strain>
    </source>
</reference>
<dbReference type="AlphaFoldDB" id="A0AAE0N1T5"/>
<keyword evidence="6" id="KW-1185">Reference proteome</keyword>
<feature type="region of interest" description="Disordered" evidence="2">
    <location>
        <begin position="947"/>
        <end position="972"/>
    </location>
</feature>
<name>A0AAE0N1T5_9PEZI</name>
<dbReference type="InterPro" id="IPR002110">
    <property type="entry name" value="Ankyrin_rpt"/>
</dbReference>
<feature type="compositionally biased region" description="Low complexity" evidence="2">
    <location>
        <begin position="665"/>
        <end position="678"/>
    </location>
</feature>
<dbReference type="PANTHER" id="PTHR35391">
    <property type="entry name" value="C2H2-TYPE DOMAIN-CONTAINING PROTEIN-RELATED"/>
    <property type="match status" value="1"/>
</dbReference>
<feature type="compositionally biased region" description="Basic and acidic residues" evidence="2">
    <location>
        <begin position="793"/>
        <end position="803"/>
    </location>
</feature>
<comment type="caution">
    <text evidence="5">The sequence shown here is derived from an EMBL/GenBank/DDBJ whole genome shotgun (WGS) entry which is preliminary data.</text>
</comment>
<dbReference type="Pfam" id="PF26082">
    <property type="entry name" value="zf-C2H2_AcuF"/>
    <property type="match status" value="1"/>
</dbReference>
<evidence type="ECO:0000259" key="3">
    <source>
        <dbReference type="Pfam" id="PF26082"/>
    </source>
</evidence>
<dbReference type="Pfam" id="PF26118">
    <property type="entry name" value="DUF8035"/>
    <property type="match status" value="1"/>
</dbReference>
<dbReference type="Pfam" id="PF00023">
    <property type="entry name" value="Ank"/>
    <property type="match status" value="1"/>
</dbReference>
<keyword evidence="1" id="KW-0040">ANK repeat</keyword>
<accession>A0AAE0N1T5</accession>
<dbReference type="EMBL" id="JAULSW010000011">
    <property type="protein sequence ID" value="KAK3367736.1"/>
    <property type="molecule type" value="Genomic_DNA"/>
</dbReference>
<dbReference type="PROSITE" id="PS50297">
    <property type="entry name" value="ANK_REP_REGION"/>
    <property type="match status" value="1"/>
</dbReference>
<evidence type="ECO:0000313" key="5">
    <source>
        <dbReference type="EMBL" id="KAK3367736.1"/>
    </source>
</evidence>
<feature type="region of interest" description="Disordered" evidence="2">
    <location>
        <begin position="507"/>
        <end position="529"/>
    </location>
</feature>
<sequence length="972" mass="108590">MDIPTPIANRAGDVDRLFSGIVSQLQVKLGSSGDQAIFTTISVDEIGDVRDRFRLWAGNIGARNPPESKFSLESRLASANELLEQVADLLGDLADALDDLLEIVAGNHDNRTIQGYDISEETKEKDEAHDILDVASECIRSLLQISILIRKATPRDRFTKALQANSGRSRPFIDQFDISHVAERYPKLRNSASKWLCERLGRAITTRRQFLRYARQHGSRVSGATEWSEEVEEEKATQSILARNAFVVSQDATGRSSYSSAAVSGLGSASEGAHTRPSTKASTLDVGMLMLLEGARRENEDNKSYVSASSFHLTGNGDATLRLPTLTEVSKGEAMFECPYCIGIQIISKESEWRQHAFADLRAYVCTLGGGHAECDTSFFGDSHAWFDHEVQCHRGKWVCLLCQEGPFKTRHQMEGHAWSNHRHILTQDGQLQIMVDASQQSVDTLNAEDCPFCDDWAETLKASTPVPEGVAASDIVITVDPTQFRRHVAFHQEQLALFALPRTSDDEDIEKAPDGSLSGGISNHSQKPECENEIETHDTEQRSLWFSDPPLHLAAASGHTAEVERLLKEGADPLAQGETWKNIFEAARSFQNQMEGFGHVYTQKIDQLVRLYARSHWGDVFPGDGVIRIRTSRIHRFWELDKGLEGFGQPADEEPSEEQPTEGTESPTSSRTIPTRSNWARPQRIMPMSEESDGDDYEYTRPSILARYDLGFPRERGSRPGGSHPGPRRDWDSESADGVSARPDERPSTYTGFEDWKRRGCKPHDEGSRIPIRGSLNSHDHDALSSEGEGDIESHQSRDRTRARPNPSSETAMPPRQDGEADTPAKAILKAHKDEVKQPVKGILKKPTPSFPEDPHPFREGVTVHMDNRAKKEIPAGARWTKINRKFVNPEALVIGKERFEVRDDFVIVLRVLSKEEIEAYAAATVELRERRKRARSRKTVVDWTITDDEETVQPPPVEQGPGQTELDETT</sequence>
<feature type="domain" description="DUF8035" evidence="4">
    <location>
        <begin position="879"/>
        <end position="932"/>
    </location>
</feature>
<dbReference type="PROSITE" id="PS50088">
    <property type="entry name" value="ANK_REPEAT"/>
    <property type="match status" value="1"/>
</dbReference>
<evidence type="ECO:0000256" key="1">
    <source>
        <dbReference type="PROSITE-ProRule" id="PRU00023"/>
    </source>
</evidence>
<feature type="repeat" description="ANK" evidence="1">
    <location>
        <begin position="547"/>
        <end position="579"/>
    </location>
</feature>
<evidence type="ECO:0000313" key="6">
    <source>
        <dbReference type="Proteomes" id="UP001285441"/>
    </source>
</evidence>
<dbReference type="InterPro" id="IPR058348">
    <property type="entry name" value="DUF8035"/>
</dbReference>
<feature type="compositionally biased region" description="Basic and acidic residues" evidence="2">
    <location>
        <begin position="755"/>
        <end position="769"/>
    </location>
</feature>
<feature type="domain" description="Oxidoreductase acuF-like C2H2 type zinc-finger" evidence="3">
    <location>
        <begin position="336"/>
        <end position="361"/>
    </location>
</feature>
<proteinExistence type="predicted"/>
<reference evidence="5" key="1">
    <citation type="journal article" date="2023" name="Mol. Phylogenet. Evol.">
        <title>Genome-scale phylogeny and comparative genomics of the fungal order Sordariales.</title>
        <authorList>
            <person name="Hensen N."/>
            <person name="Bonometti L."/>
            <person name="Westerberg I."/>
            <person name="Brannstrom I.O."/>
            <person name="Guillou S."/>
            <person name="Cros-Aarteil S."/>
            <person name="Calhoun S."/>
            <person name="Haridas S."/>
            <person name="Kuo A."/>
            <person name="Mondo S."/>
            <person name="Pangilinan J."/>
            <person name="Riley R."/>
            <person name="LaButti K."/>
            <person name="Andreopoulos B."/>
            <person name="Lipzen A."/>
            <person name="Chen C."/>
            <person name="Yan M."/>
            <person name="Daum C."/>
            <person name="Ng V."/>
            <person name="Clum A."/>
            <person name="Steindorff A."/>
            <person name="Ohm R.A."/>
            <person name="Martin F."/>
            <person name="Silar P."/>
            <person name="Natvig D.O."/>
            <person name="Lalanne C."/>
            <person name="Gautier V."/>
            <person name="Ament-Velasquez S.L."/>
            <person name="Kruys A."/>
            <person name="Hutchinson M.I."/>
            <person name="Powell A.J."/>
            <person name="Barry K."/>
            <person name="Miller A.N."/>
            <person name="Grigoriev I.V."/>
            <person name="Debuchy R."/>
            <person name="Gladieux P."/>
            <person name="Hiltunen Thoren M."/>
            <person name="Johannesson H."/>
        </authorList>
    </citation>
    <scope>NUCLEOTIDE SEQUENCE</scope>
    <source>
        <strain evidence="5">CBS 232.78</strain>
    </source>
</reference>
<feature type="region of interest" description="Disordered" evidence="2">
    <location>
        <begin position="646"/>
        <end position="828"/>
    </location>
</feature>
<feature type="compositionally biased region" description="Acidic residues" evidence="2">
    <location>
        <begin position="652"/>
        <end position="661"/>
    </location>
</feature>
<evidence type="ECO:0000256" key="2">
    <source>
        <dbReference type="SAM" id="MobiDB-lite"/>
    </source>
</evidence>
<gene>
    <name evidence="5" type="ORF">B0H63DRAFT_85606</name>
</gene>
<protein>
    <recommendedName>
        <fullName evidence="7">Ankyrin repeat protein</fullName>
    </recommendedName>
</protein>
<evidence type="ECO:0008006" key="7">
    <source>
        <dbReference type="Google" id="ProtNLM"/>
    </source>
</evidence>